<dbReference type="PANTHER" id="PTHR32332:SF20">
    <property type="entry name" value="2-NITROPROPANE DIOXYGENASE-LIKE PROTEIN"/>
    <property type="match status" value="1"/>
</dbReference>
<dbReference type="EC" id="1.3.1.9" evidence="4"/>
<gene>
    <name evidence="4" type="ORF">MNBD_GAMMA15-394</name>
</gene>
<dbReference type="PANTHER" id="PTHR32332">
    <property type="entry name" value="2-NITROPROPANE DIOXYGENASE"/>
    <property type="match status" value="1"/>
</dbReference>
<evidence type="ECO:0000256" key="3">
    <source>
        <dbReference type="ARBA" id="ARBA00023002"/>
    </source>
</evidence>
<name>A0A3B0YFF4_9ZZZZ</name>
<dbReference type="Pfam" id="PF03060">
    <property type="entry name" value="NMO"/>
    <property type="match status" value="1"/>
</dbReference>
<proteinExistence type="predicted"/>
<dbReference type="GO" id="GO:0004318">
    <property type="term" value="F:enoyl-[acyl-carrier-protein] reductase (NADH) activity"/>
    <property type="evidence" value="ECO:0007669"/>
    <property type="project" value="UniProtKB-EC"/>
</dbReference>
<dbReference type="AlphaFoldDB" id="A0A3B0YFF4"/>
<keyword evidence="2" id="KW-0288">FMN</keyword>
<reference evidence="4" key="1">
    <citation type="submission" date="2018-06" db="EMBL/GenBank/DDBJ databases">
        <authorList>
            <person name="Zhirakovskaya E."/>
        </authorList>
    </citation>
    <scope>NUCLEOTIDE SEQUENCE</scope>
</reference>
<sequence length="322" mass="35159">MQTEFTRALGIEVPLICGAMYPCSNPELVAAVSEAGGIGIVQPLSLTYVHGYDFREGLRYIRSLTDKPVGVNLIIEASSERYLKRVHEWLDIALEEEISFFVTALGNPRRVVERAAASGAIVYHDVTERRWAEKALDGGVDGFICVNNRAGGHAGTLSPDQLLDDIGPLGKPLICAGGIGSADRFSAALRSGYTGAQLGTRFIASEECSAHDDYKRAILTAHENDIVLTDKISGVPVSVIRTPYIERTGTHAGPLAKRLLRNPKTKHWMRLIYTLQSLWTLKRASLQGVNYKDFFQAGKSVEGISKIQSVKDIFATLAQADD</sequence>
<dbReference type="InterPro" id="IPR013785">
    <property type="entry name" value="Aldolase_TIM"/>
</dbReference>
<dbReference type="Gene3D" id="3.20.20.70">
    <property type="entry name" value="Aldolase class I"/>
    <property type="match status" value="1"/>
</dbReference>
<dbReference type="CDD" id="cd04730">
    <property type="entry name" value="NPD_like"/>
    <property type="match status" value="1"/>
</dbReference>
<dbReference type="EMBL" id="UOFN01000009">
    <property type="protein sequence ID" value="VAW72879.1"/>
    <property type="molecule type" value="Genomic_DNA"/>
</dbReference>
<keyword evidence="1" id="KW-0285">Flavoprotein</keyword>
<accession>A0A3B0YFF4</accession>
<dbReference type="GO" id="GO:0018580">
    <property type="term" value="F:nitronate monooxygenase activity"/>
    <property type="evidence" value="ECO:0007669"/>
    <property type="project" value="InterPro"/>
</dbReference>
<evidence type="ECO:0000256" key="2">
    <source>
        <dbReference type="ARBA" id="ARBA00022643"/>
    </source>
</evidence>
<dbReference type="SUPFAM" id="SSF51412">
    <property type="entry name" value="Inosine monophosphate dehydrogenase (IMPDH)"/>
    <property type="match status" value="1"/>
</dbReference>
<dbReference type="InterPro" id="IPR004136">
    <property type="entry name" value="NMO"/>
</dbReference>
<evidence type="ECO:0000313" key="4">
    <source>
        <dbReference type="EMBL" id="VAW72879.1"/>
    </source>
</evidence>
<protein>
    <submittedName>
        <fullName evidence="4">Enoyl-[acyl-carrier-protein] reductase [FMN]</fullName>
        <ecNumber evidence="4">1.3.1.9</ecNumber>
    </submittedName>
</protein>
<evidence type="ECO:0000256" key="1">
    <source>
        <dbReference type="ARBA" id="ARBA00022630"/>
    </source>
</evidence>
<organism evidence="4">
    <name type="scientific">hydrothermal vent metagenome</name>
    <dbReference type="NCBI Taxonomy" id="652676"/>
    <lineage>
        <taxon>unclassified sequences</taxon>
        <taxon>metagenomes</taxon>
        <taxon>ecological metagenomes</taxon>
    </lineage>
</organism>
<keyword evidence="3 4" id="KW-0560">Oxidoreductase</keyword>